<dbReference type="SMART" id="SM01083">
    <property type="entry name" value="Cir_N"/>
    <property type="match status" value="1"/>
</dbReference>
<sequence>MNILPKKRWHVRTRENIARVRKDEAAAAEEEKIRKARAQKAETEARIDLLRSKRREKYDGRNEILQNDKINVETDKLEHVNFFAELEDGKIDHHKPNVEHEAEKKAEKEKYEQQIGYLTYLGQNINSATNSTSWYDELPRRLIDKEPKKEIQESKKIIDDPMTDIRRYISIMKSSDSTKTRTNEATTNSRKRKFESDDSHDEMRKSKKQKREDRKSKKHKSSKHKHSQSHETHNSPNANIDKLRNERLLREKKEKLRTEALLAKLRGDPIPVIKKEEPKVIVRQKYNSQFCPEIARQNIEKSRRR</sequence>
<feature type="domain" description="CBF1-interacting co-repressor CIR N-terminal" evidence="3">
    <location>
        <begin position="8"/>
        <end position="44"/>
    </location>
</feature>
<comment type="caution">
    <text evidence="4">The sequence shown here is derived from an EMBL/GenBank/DDBJ whole genome shotgun (WGS) entry which is preliminary data.</text>
</comment>
<keyword evidence="5" id="KW-1185">Reference proteome</keyword>
<dbReference type="InterPro" id="IPR019339">
    <property type="entry name" value="CIR_N_dom"/>
</dbReference>
<evidence type="ECO:0000259" key="3">
    <source>
        <dbReference type="SMART" id="SM01083"/>
    </source>
</evidence>
<dbReference type="Proteomes" id="UP001168990">
    <property type="component" value="Unassembled WGS sequence"/>
</dbReference>
<proteinExistence type="predicted"/>
<feature type="coiled-coil region" evidence="1">
    <location>
        <begin position="26"/>
        <end position="53"/>
    </location>
</feature>
<dbReference type="PANTHER" id="PTHR22093">
    <property type="entry name" value="LEUKOCYTE RECEPTOR CLUSTER LRC MEMBER 1"/>
    <property type="match status" value="1"/>
</dbReference>
<feature type="region of interest" description="Disordered" evidence="2">
    <location>
        <begin position="171"/>
        <end position="244"/>
    </location>
</feature>
<name>A0AA39C635_9HYME</name>
<gene>
    <name evidence="4" type="ORF">PV328_009585</name>
</gene>
<keyword evidence="1" id="KW-0175">Coiled coil</keyword>
<reference evidence="4" key="2">
    <citation type="submission" date="2023-03" db="EMBL/GenBank/DDBJ databases">
        <authorList>
            <person name="Inwood S.N."/>
            <person name="Skelly J.G."/>
            <person name="Guhlin J."/>
            <person name="Harrop T.W.R."/>
            <person name="Goldson S.G."/>
            <person name="Dearden P.K."/>
        </authorList>
    </citation>
    <scope>NUCLEOTIDE SEQUENCE</scope>
    <source>
        <strain evidence="4">Irish</strain>
        <tissue evidence="4">Whole body</tissue>
    </source>
</reference>
<reference evidence="4" key="1">
    <citation type="journal article" date="2023" name="bioRxiv">
        <title>Scaffold-level genome assemblies of two parasitoid biocontrol wasps reveal the parthenogenesis mechanism and an associated novel virus.</title>
        <authorList>
            <person name="Inwood S."/>
            <person name="Skelly J."/>
            <person name="Guhlin J."/>
            <person name="Harrop T."/>
            <person name="Goldson S."/>
            <person name="Dearden P."/>
        </authorList>
    </citation>
    <scope>NUCLEOTIDE SEQUENCE</scope>
    <source>
        <strain evidence="4">Irish</strain>
        <tissue evidence="4">Whole body</tissue>
    </source>
</reference>
<evidence type="ECO:0000256" key="2">
    <source>
        <dbReference type="SAM" id="MobiDB-lite"/>
    </source>
</evidence>
<feature type="compositionally biased region" description="Basic residues" evidence="2">
    <location>
        <begin position="216"/>
        <end position="227"/>
    </location>
</feature>
<evidence type="ECO:0000313" key="5">
    <source>
        <dbReference type="Proteomes" id="UP001168990"/>
    </source>
</evidence>
<dbReference type="PANTHER" id="PTHR22093:SF0">
    <property type="entry name" value="LEUKOCYTE RECEPTOR CLUSTER MEMBER 1"/>
    <property type="match status" value="1"/>
</dbReference>
<accession>A0AA39C635</accession>
<feature type="compositionally biased region" description="Basic and acidic residues" evidence="2">
    <location>
        <begin position="194"/>
        <end position="215"/>
    </location>
</feature>
<dbReference type="AlphaFoldDB" id="A0AA39C635"/>
<dbReference type="EMBL" id="JAQQBS010001424">
    <property type="protein sequence ID" value="KAK0158606.1"/>
    <property type="molecule type" value="Genomic_DNA"/>
</dbReference>
<evidence type="ECO:0000313" key="4">
    <source>
        <dbReference type="EMBL" id="KAK0158606.1"/>
    </source>
</evidence>
<evidence type="ECO:0000256" key="1">
    <source>
        <dbReference type="SAM" id="Coils"/>
    </source>
</evidence>
<dbReference type="InterPro" id="IPR039875">
    <property type="entry name" value="LENG1-like"/>
</dbReference>
<dbReference type="Pfam" id="PF10197">
    <property type="entry name" value="Cir_N"/>
    <property type="match status" value="1"/>
</dbReference>
<protein>
    <recommendedName>
        <fullName evidence="3">CBF1-interacting co-repressor CIR N-terminal domain-containing protein</fullName>
    </recommendedName>
</protein>
<organism evidence="4 5">
    <name type="scientific">Microctonus aethiopoides</name>
    <dbReference type="NCBI Taxonomy" id="144406"/>
    <lineage>
        <taxon>Eukaryota</taxon>
        <taxon>Metazoa</taxon>
        <taxon>Ecdysozoa</taxon>
        <taxon>Arthropoda</taxon>
        <taxon>Hexapoda</taxon>
        <taxon>Insecta</taxon>
        <taxon>Pterygota</taxon>
        <taxon>Neoptera</taxon>
        <taxon>Endopterygota</taxon>
        <taxon>Hymenoptera</taxon>
        <taxon>Apocrita</taxon>
        <taxon>Ichneumonoidea</taxon>
        <taxon>Braconidae</taxon>
        <taxon>Euphorinae</taxon>
        <taxon>Microctonus</taxon>
    </lineage>
</organism>